<dbReference type="InterPro" id="IPR013320">
    <property type="entry name" value="ConA-like_dom_sf"/>
</dbReference>
<dbReference type="InterPro" id="IPR000757">
    <property type="entry name" value="Beta-glucanase-like"/>
</dbReference>
<dbReference type="GO" id="GO:0042546">
    <property type="term" value="P:cell wall biogenesis"/>
    <property type="evidence" value="ECO:0007669"/>
    <property type="project" value="InterPro"/>
</dbReference>
<dbReference type="GO" id="GO:0016762">
    <property type="term" value="F:xyloglucan:xyloglucosyl transferase activity"/>
    <property type="evidence" value="ECO:0007669"/>
    <property type="project" value="UniProtKB-EC"/>
</dbReference>
<keyword evidence="10" id="KW-0052">Apoplast</keyword>
<keyword evidence="13" id="KW-1185">Reference proteome</keyword>
<dbReference type="FunFam" id="2.60.120.200:FF:000025">
    <property type="entry name" value="Xyloglucan endotransglucosylase/hydrolase"/>
    <property type="match status" value="1"/>
</dbReference>
<feature type="active site" description="Nucleophile" evidence="8">
    <location>
        <position position="108"/>
    </location>
</feature>
<comment type="subcellular location">
    <subcellularLocation>
        <location evidence="10">Secreted</location>
        <location evidence="10">Cell wall</location>
    </subcellularLocation>
    <subcellularLocation>
        <location evidence="10">Secreted</location>
        <location evidence="10">Extracellular space</location>
        <location evidence="10">Apoplast</location>
    </subcellularLocation>
</comment>
<reference evidence="13" key="1">
    <citation type="journal article" date="2020" name="Nat. Commun.">
        <title>Genome assembly of wild tea tree DASZ reveals pedigree and selection history of tea varieties.</title>
        <authorList>
            <person name="Zhang W."/>
            <person name="Zhang Y."/>
            <person name="Qiu H."/>
            <person name="Guo Y."/>
            <person name="Wan H."/>
            <person name="Zhang X."/>
            <person name="Scossa F."/>
            <person name="Alseekh S."/>
            <person name="Zhang Q."/>
            <person name="Wang P."/>
            <person name="Xu L."/>
            <person name="Schmidt M.H."/>
            <person name="Jia X."/>
            <person name="Li D."/>
            <person name="Zhu A."/>
            <person name="Guo F."/>
            <person name="Chen W."/>
            <person name="Ni D."/>
            <person name="Usadel B."/>
            <person name="Fernie A.R."/>
            <person name="Wen W."/>
        </authorList>
    </citation>
    <scope>NUCLEOTIDE SEQUENCE [LARGE SCALE GENOMIC DNA]</scope>
    <source>
        <strain evidence="13">cv. G240</strain>
    </source>
</reference>
<keyword evidence="1" id="KW-0328">Glycosyltransferase</keyword>
<evidence type="ECO:0000259" key="11">
    <source>
        <dbReference type="PROSITE" id="PS51762"/>
    </source>
</evidence>
<protein>
    <recommendedName>
        <fullName evidence="10">Xyloglucan endotransglucosylase/hydrolase</fullName>
        <ecNumber evidence="10">2.4.1.207</ecNumber>
    </recommendedName>
</protein>
<dbReference type="Pfam" id="PF06955">
    <property type="entry name" value="XET_C"/>
    <property type="match status" value="1"/>
</dbReference>
<comment type="PTM">
    <text evidence="10">Contains at least one intrachain disulfide bond essential for its enzymatic activity.</text>
</comment>
<dbReference type="InterPro" id="IPR016455">
    <property type="entry name" value="XTH"/>
</dbReference>
<evidence type="ECO:0000313" key="12">
    <source>
        <dbReference type="EMBL" id="KAF5936749.1"/>
    </source>
</evidence>
<gene>
    <name evidence="12" type="ORF">HYC85_024255</name>
</gene>
<dbReference type="GO" id="GO:0071555">
    <property type="term" value="P:cell wall organization"/>
    <property type="evidence" value="ECO:0007669"/>
    <property type="project" value="UniProtKB-KW"/>
</dbReference>
<dbReference type="Gene3D" id="2.60.120.200">
    <property type="match status" value="1"/>
</dbReference>
<dbReference type="InterPro" id="IPR008264">
    <property type="entry name" value="Beta_glucanase"/>
</dbReference>
<evidence type="ECO:0000256" key="10">
    <source>
        <dbReference type="RuleBase" id="RU361120"/>
    </source>
</evidence>
<reference evidence="12 13" key="2">
    <citation type="submission" date="2020-07" db="EMBL/GenBank/DDBJ databases">
        <title>Genome assembly of wild tea tree DASZ reveals pedigree and selection history of tea varieties.</title>
        <authorList>
            <person name="Zhang W."/>
        </authorList>
    </citation>
    <scope>NUCLEOTIDE SEQUENCE [LARGE SCALE GENOMIC DNA]</scope>
    <source>
        <strain evidence="13">cv. G240</strain>
        <tissue evidence="12">Leaf</tissue>
    </source>
</reference>
<dbReference type="InterPro" id="IPR008263">
    <property type="entry name" value="GH16_AS"/>
</dbReference>
<dbReference type="SUPFAM" id="SSF49899">
    <property type="entry name" value="Concanavalin A-like lectins/glucanases"/>
    <property type="match status" value="1"/>
</dbReference>
<evidence type="ECO:0000256" key="1">
    <source>
        <dbReference type="ARBA" id="ARBA00022676"/>
    </source>
</evidence>
<feature type="glycosylation site" description="N-linked (GlcNAc...) asparagine" evidence="9">
    <location>
        <position position="116"/>
    </location>
</feature>
<dbReference type="PROSITE" id="PS51762">
    <property type="entry name" value="GH16_2"/>
    <property type="match status" value="1"/>
</dbReference>
<dbReference type="InterPro" id="IPR044791">
    <property type="entry name" value="Beta-glucanase/XTH"/>
</dbReference>
<dbReference type="CDD" id="cd02176">
    <property type="entry name" value="GH16_XET"/>
    <property type="match status" value="1"/>
</dbReference>
<accession>A0A7J7G7M5</accession>
<dbReference type="Proteomes" id="UP000593564">
    <property type="component" value="Unassembled WGS sequence"/>
</dbReference>
<dbReference type="GO" id="GO:0048046">
    <property type="term" value="C:apoplast"/>
    <property type="evidence" value="ECO:0007669"/>
    <property type="project" value="UniProtKB-SubCell"/>
</dbReference>
<comment type="function">
    <text evidence="10">Catalyzes xyloglucan endohydrolysis (XEH) and/or endotransglycosylation (XET). Cleaves and religates xyloglucan polymers, an essential constituent of the primary cell wall, and thereby participates in cell wall construction of growing tissues.</text>
</comment>
<keyword evidence="7" id="KW-0292">Fruit ripening</keyword>
<dbReference type="InterPro" id="IPR010713">
    <property type="entry name" value="XET_C"/>
</dbReference>
<dbReference type="AlphaFoldDB" id="A0A7J7G7M5"/>
<proteinExistence type="inferred from homology"/>
<evidence type="ECO:0000256" key="4">
    <source>
        <dbReference type="ARBA" id="ARBA00023157"/>
    </source>
</evidence>
<evidence type="ECO:0000256" key="8">
    <source>
        <dbReference type="PIRSR" id="PIRSR005604-1"/>
    </source>
</evidence>
<keyword evidence="10" id="KW-0732">Signal</keyword>
<dbReference type="PIRSF" id="PIRSF005604">
    <property type="entry name" value="XET"/>
    <property type="match status" value="1"/>
</dbReference>
<keyword evidence="4" id="KW-1015">Disulfide bond</keyword>
<dbReference type="GO" id="GO:0009835">
    <property type="term" value="P:fruit ripening"/>
    <property type="evidence" value="ECO:0007669"/>
    <property type="project" value="UniProtKB-KW"/>
</dbReference>
<feature type="domain" description="GH16" evidence="11">
    <location>
        <begin position="28"/>
        <end position="222"/>
    </location>
</feature>
<keyword evidence="6 10" id="KW-0326">Glycosidase</keyword>
<feature type="chain" id="PRO_5029943874" description="Xyloglucan endotransglucosylase/hydrolase" evidence="10">
    <location>
        <begin position="31"/>
        <end position="291"/>
    </location>
</feature>
<evidence type="ECO:0000256" key="7">
    <source>
        <dbReference type="ARBA" id="ARBA00033478"/>
    </source>
</evidence>
<dbReference type="PRINTS" id="PR00737">
    <property type="entry name" value="GLHYDRLASE16"/>
</dbReference>
<dbReference type="GO" id="GO:0010411">
    <property type="term" value="P:xyloglucan metabolic process"/>
    <property type="evidence" value="ECO:0007669"/>
    <property type="project" value="InterPro"/>
</dbReference>
<keyword evidence="10" id="KW-0134">Cell wall</keyword>
<sequence length="291" mass="32778">MAYPPAHLAVLLLPVFLLLVVVLSSSMVDCDDNINQDFDITWGNDHAQILNNGELLKLSLDQSSGSGFQSKNQYLFGLFEMQLKLAPGNSAGTDTSFYLSSQGSAHDEVDFEFLGNLSGDPYILHTNVFSQGRGGREQQFYLWFDPTADFHTYSILWSPNYIVLSVDGTPIREFKNLEAMGVPYPNNQSMRIIGSIWNADFWATRGGRVKINWTQAPFIAYYRKFHAKACIWSSAMSSCNSNSSSWFTQELDPKSQERLKWVQNNYMIYNYCADVNKFPQGLPAECSAATT</sequence>
<name>A0A7J7G7M5_CAMSI</name>
<dbReference type="PROSITE" id="PS01034">
    <property type="entry name" value="GH16_1"/>
    <property type="match status" value="1"/>
</dbReference>
<keyword evidence="10" id="KW-0964">Secreted</keyword>
<evidence type="ECO:0000313" key="13">
    <source>
        <dbReference type="Proteomes" id="UP000593564"/>
    </source>
</evidence>
<comment type="caution">
    <text evidence="12">The sequence shown here is derived from an EMBL/GenBank/DDBJ whole genome shotgun (WGS) entry which is preliminary data.</text>
</comment>
<dbReference type="Pfam" id="PF00722">
    <property type="entry name" value="Glyco_hydro_16"/>
    <property type="match status" value="1"/>
</dbReference>
<dbReference type="GO" id="GO:0004553">
    <property type="term" value="F:hydrolase activity, hydrolyzing O-glycosyl compounds"/>
    <property type="evidence" value="ECO:0007669"/>
    <property type="project" value="InterPro"/>
</dbReference>
<keyword evidence="3 10" id="KW-0378">Hydrolase</keyword>
<feature type="active site" description="Proton donor" evidence="8">
    <location>
        <position position="112"/>
    </location>
</feature>
<keyword evidence="2 10" id="KW-0808">Transferase</keyword>
<dbReference type="EMBL" id="JACBKZ010000012">
    <property type="protein sequence ID" value="KAF5936749.1"/>
    <property type="molecule type" value="Genomic_DNA"/>
</dbReference>
<evidence type="ECO:0000256" key="5">
    <source>
        <dbReference type="ARBA" id="ARBA00023180"/>
    </source>
</evidence>
<dbReference type="EC" id="2.4.1.207" evidence="10"/>
<evidence type="ECO:0000256" key="6">
    <source>
        <dbReference type="ARBA" id="ARBA00023295"/>
    </source>
</evidence>
<keyword evidence="10" id="KW-0961">Cell wall biogenesis/degradation</keyword>
<keyword evidence="5" id="KW-0325">Glycoprotein</keyword>
<feature type="signal peptide" evidence="10">
    <location>
        <begin position="1"/>
        <end position="30"/>
    </location>
</feature>
<organism evidence="12 13">
    <name type="scientific">Camellia sinensis</name>
    <name type="common">Tea plant</name>
    <name type="synonym">Thea sinensis</name>
    <dbReference type="NCBI Taxonomy" id="4442"/>
    <lineage>
        <taxon>Eukaryota</taxon>
        <taxon>Viridiplantae</taxon>
        <taxon>Streptophyta</taxon>
        <taxon>Embryophyta</taxon>
        <taxon>Tracheophyta</taxon>
        <taxon>Spermatophyta</taxon>
        <taxon>Magnoliopsida</taxon>
        <taxon>eudicotyledons</taxon>
        <taxon>Gunneridae</taxon>
        <taxon>Pentapetalae</taxon>
        <taxon>asterids</taxon>
        <taxon>Ericales</taxon>
        <taxon>Theaceae</taxon>
        <taxon>Camellia</taxon>
    </lineage>
</organism>
<comment type="similarity">
    <text evidence="10">Belongs to the glycosyl hydrolase 16 family.</text>
</comment>
<evidence type="ECO:0000256" key="3">
    <source>
        <dbReference type="ARBA" id="ARBA00022801"/>
    </source>
</evidence>
<dbReference type="PANTHER" id="PTHR31062">
    <property type="entry name" value="XYLOGLUCAN ENDOTRANSGLUCOSYLASE/HYDROLASE PROTEIN 8-RELATED"/>
    <property type="match status" value="1"/>
</dbReference>
<evidence type="ECO:0000256" key="2">
    <source>
        <dbReference type="ARBA" id="ARBA00022679"/>
    </source>
</evidence>
<evidence type="ECO:0000256" key="9">
    <source>
        <dbReference type="PIRSR" id="PIRSR005604-2"/>
    </source>
</evidence>